<evidence type="ECO:0000256" key="1">
    <source>
        <dbReference type="ARBA" id="ARBA00009269"/>
    </source>
</evidence>
<comment type="similarity">
    <text evidence="1">Belongs to the eukaryotic ribosomal protein eL33 family.</text>
</comment>
<evidence type="ECO:0000256" key="2">
    <source>
        <dbReference type="ARBA" id="ARBA00022980"/>
    </source>
</evidence>
<dbReference type="EMBL" id="DF143407">
    <property type="protein sequence ID" value="GAA53043.1"/>
    <property type="molecule type" value="Genomic_DNA"/>
</dbReference>
<feature type="compositionally biased region" description="Basic and acidic residues" evidence="6">
    <location>
        <begin position="348"/>
        <end position="362"/>
    </location>
</feature>
<dbReference type="SUPFAM" id="SSF50447">
    <property type="entry name" value="Translation proteins"/>
    <property type="match status" value="1"/>
</dbReference>
<evidence type="ECO:0000313" key="7">
    <source>
        <dbReference type="EMBL" id="GAA53043.1"/>
    </source>
</evidence>
<keyword evidence="8" id="KW-1185">Reference proteome</keyword>
<dbReference type="GO" id="GO:0006412">
    <property type="term" value="P:translation"/>
    <property type="evidence" value="ECO:0007669"/>
    <property type="project" value="InterPro"/>
</dbReference>
<name>G7YJB0_CLOSI</name>
<protein>
    <recommendedName>
        <fullName evidence="4">Large ribosomal subunit protein eL33</fullName>
    </recommendedName>
    <alternativeName>
        <fullName evidence="5">60S ribosomal protein L35a</fullName>
    </alternativeName>
</protein>
<evidence type="ECO:0000256" key="5">
    <source>
        <dbReference type="ARBA" id="ARBA00035530"/>
    </source>
</evidence>
<dbReference type="Pfam" id="PF01247">
    <property type="entry name" value="Ribosomal_L35Ae"/>
    <property type="match status" value="1"/>
</dbReference>
<keyword evidence="2 7" id="KW-0689">Ribosomal protein</keyword>
<dbReference type="GO" id="GO:1990904">
    <property type="term" value="C:ribonucleoprotein complex"/>
    <property type="evidence" value="ECO:0007669"/>
    <property type="project" value="UniProtKB-KW"/>
</dbReference>
<evidence type="ECO:0000256" key="3">
    <source>
        <dbReference type="ARBA" id="ARBA00023274"/>
    </source>
</evidence>
<gene>
    <name evidence="7" type="ORF">CLF_109398</name>
</gene>
<dbReference type="GO" id="GO:0003735">
    <property type="term" value="F:structural constituent of ribosome"/>
    <property type="evidence" value="ECO:0007669"/>
    <property type="project" value="InterPro"/>
</dbReference>
<reference evidence="7" key="1">
    <citation type="journal article" date="2011" name="Genome Biol.">
        <title>The draft genome of the carcinogenic human liver fluke Clonorchis sinensis.</title>
        <authorList>
            <person name="Wang X."/>
            <person name="Chen W."/>
            <person name="Huang Y."/>
            <person name="Sun J."/>
            <person name="Men J."/>
            <person name="Liu H."/>
            <person name="Luo F."/>
            <person name="Guo L."/>
            <person name="Lv X."/>
            <person name="Deng C."/>
            <person name="Zhou C."/>
            <person name="Fan Y."/>
            <person name="Li X."/>
            <person name="Huang L."/>
            <person name="Hu Y."/>
            <person name="Liang C."/>
            <person name="Hu X."/>
            <person name="Xu J."/>
            <person name="Yu X."/>
        </authorList>
    </citation>
    <scope>NUCLEOTIDE SEQUENCE [LARGE SCALE GENOMIC DNA]</scope>
    <source>
        <strain evidence="7">Henan</strain>
    </source>
</reference>
<dbReference type="InterPro" id="IPR038661">
    <property type="entry name" value="Ribosomal_eL33_sf"/>
</dbReference>
<dbReference type="Gene3D" id="2.40.10.190">
    <property type="entry name" value="translation elongation factor selb, chain A, domain 4"/>
    <property type="match status" value="1"/>
</dbReference>
<accession>G7YJB0</accession>
<dbReference type="InterPro" id="IPR009000">
    <property type="entry name" value="Transl_B-barrel_sf"/>
</dbReference>
<feature type="region of interest" description="Disordered" evidence="6">
    <location>
        <begin position="462"/>
        <end position="481"/>
    </location>
</feature>
<feature type="region of interest" description="Disordered" evidence="6">
    <location>
        <begin position="339"/>
        <end position="366"/>
    </location>
</feature>
<dbReference type="GO" id="GO:0005840">
    <property type="term" value="C:ribosome"/>
    <property type="evidence" value="ECO:0007669"/>
    <property type="project" value="UniProtKB-KW"/>
</dbReference>
<sequence length="518" mass="58506">MQKGETDEAPKHRQRLKRPGRLYVKGIFTGYRRGLRNQHENTALLKLDGVVTRKETDFYLGKRCVFVLLSCAHVHSTNPIGDKGKEDKHREVRFIAHGFKAKIHFCSSSLGTLNESRVFLAFRVDDLVGVFKRRSDVGPIELLGSVQLVYRRGSKLKLRKDATDLYEVSAAGATDSGLRFRISDPDSTKTEPDVDVGACWRFFDGRRRLADTVQFITCEIAADQYSQNGIDNLKTTHRWTTTHVGNLAVRRMQDVVCNATFAGHGGTLNARTYRTTSPSTNRFTENWLCQGGSKRTTDSLVTLPSPFAVQKNSERSASIHEAYPTMRAIFEDRPLKARKLGHSNSKGEGFDKQGHKPDHSEPEGSSCTQLAKLIAGDSDVHTSTRERRLQPNKPRTIANSENCWLVSRDTFPIKPHQNAKEPNQTQVRLKSVSNSKPGRLNGGSEELEVAMVEICAQRGHNFGHHRKNSMQSEEPQAGRSRRLLGERSQLFFEKLTIEDTEDELAFRKMRNRCKSEIR</sequence>
<evidence type="ECO:0000256" key="6">
    <source>
        <dbReference type="SAM" id="MobiDB-lite"/>
    </source>
</evidence>
<evidence type="ECO:0000256" key="4">
    <source>
        <dbReference type="ARBA" id="ARBA00035228"/>
    </source>
</evidence>
<proteinExistence type="inferred from homology"/>
<evidence type="ECO:0000313" key="8">
    <source>
        <dbReference type="Proteomes" id="UP000008909"/>
    </source>
</evidence>
<reference key="2">
    <citation type="submission" date="2011-10" db="EMBL/GenBank/DDBJ databases">
        <title>The genome and transcriptome sequence of Clonorchis sinensis provide insights into the carcinogenic liver fluke.</title>
        <authorList>
            <person name="Wang X."/>
            <person name="Huang Y."/>
            <person name="Chen W."/>
            <person name="Liu H."/>
            <person name="Guo L."/>
            <person name="Chen Y."/>
            <person name="Luo F."/>
            <person name="Zhou W."/>
            <person name="Sun J."/>
            <person name="Mao Q."/>
            <person name="Liang P."/>
            <person name="Zhou C."/>
            <person name="Tian Y."/>
            <person name="Men J."/>
            <person name="Lv X."/>
            <person name="Huang L."/>
            <person name="Zhou J."/>
            <person name="Hu Y."/>
            <person name="Li R."/>
            <person name="Zhang F."/>
            <person name="Lei H."/>
            <person name="Li X."/>
            <person name="Hu X."/>
            <person name="Liang C."/>
            <person name="Xu J."/>
            <person name="Wu Z."/>
            <person name="Yu X."/>
        </authorList>
    </citation>
    <scope>NUCLEOTIDE SEQUENCE</scope>
    <source>
        <strain>Henan</strain>
    </source>
</reference>
<keyword evidence="3" id="KW-0687">Ribonucleoprotein</keyword>
<dbReference type="Proteomes" id="UP000008909">
    <property type="component" value="Unassembled WGS sequence"/>
</dbReference>
<dbReference type="InterPro" id="IPR001780">
    <property type="entry name" value="Ribosomal_eL33"/>
</dbReference>
<organism evidence="7 8">
    <name type="scientific">Clonorchis sinensis</name>
    <name type="common">Chinese liver fluke</name>
    <dbReference type="NCBI Taxonomy" id="79923"/>
    <lineage>
        <taxon>Eukaryota</taxon>
        <taxon>Metazoa</taxon>
        <taxon>Spiralia</taxon>
        <taxon>Lophotrochozoa</taxon>
        <taxon>Platyhelminthes</taxon>
        <taxon>Trematoda</taxon>
        <taxon>Digenea</taxon>
        <taxon>Opisthorchiida</taxon>
        <taxon>Opisthorchiata</taxon>
        <taxon>Opisthorchiidae</taxon>
        <taxon>Clonorchis</taxon>
    </lineage>
</organism>
<dbReference type="AlphaFoldDB" id="G7YJB0"/>
<dbReference type="PANTHER" id="PTHR10902">
    <property type="entry name" value="60S RIBOSOMAL PROTEIN L35A"/>
    <property type="match status" value="1"/>
</dbReference>